<feature type="non-terminal residue" evidence="1">
    <location>
        <position position="1"/>
    </location>
</feature>
<sequence>FKRAHGHAKLTYPRHRSGQAESGKTTVIKSKHASRLFCDAIIANGSQIDFQIAFTPKAFKSQQQSWKALIQLNLVRSILVICETLTDDPSEYDLDVDSFLSLDPSSSPGYSVREATSLLEASEGNKRYSGPYPG</sequence>
<organism evidence="1 2">
    <name type="scientific">Acaulospora colombiana</name>
    <dbReference type="NCBI Taxonomy" id="27376"/>
    <lineage>
        <taxon>Eukaryota</taxon>
        <taxon>Fungi</taxon>
        <taxon>Fungi incertae sedis</taxon>
        <taxon>Mucoromycota</taxon>
        <taxon>Glomeromycotina</taxon>
        <taxon>Glomeromycetes</taxon>
        <taxon>Diversisporales</taxon>
        <taxon>Acaulosporaceae</taxon>
        <taxon>Acaulospora</taxon>
    </lineage>
</organism>
<proteinExistence type="predicted"/>
<dbReference type="EMBL" id="CAJVPT010058512">
    <property type="protein sequence ID" value="CAG8760488.1"/>
    <property type="molecule type" value="Genomic_DNA"/>
</dbReference>
<evidence type="ECO:0000313" key="2">
    <source>
        <dbReference type="Proteomes" id="UP000789525"/>
    </source>
</evidence>
<accession>A0ACA9QP47</accession>
<protein>
    <submittedName>
        <fullName evidence="1">1203_t:CDS:1</fullName>
    </submittedName>
</protein>
<keyword evidence="2" id="KW-1185">Reference proteome</keyword>
<evidence type="ECO:0000313" key="1">
    <source>
        <dbReference type="EMBL" id="CAG8760488.1"/>
    </source>
</evidence>
<dbReference type="Proteomes" id="UP000789525">
    <property type="component" value="Unassembled WGS sequence"/>
</dbReference>
<reference evidence="1" key="1">
    <citation type="submission" date="2021-06" db="EMBL/GenBank/DDBJ databases">
        <authorList>
            <person name="Kallberg Y."/>
            <person name="Tangrot J."/>
            <person name="Rosling A."/>
        </authorList>
    </citation>
    <scope>NUCLEOTIDE SEQUENCE</scope>
    <source>
        <strain evidence="1">CL356</strain>
    </source>
</reference>
<gene>
    <name evidence="1" type="ORF">ACOLOM_LOCUS13175</name>
</gene>
<name>A0ACA9QP47_9GLOM</name>
<comment type="caution">
    <text evidence="1">The sequence shown here is derived from an EMBL/GenBank/DDBJ whole genome shotgun (WGS) entry which is preliminary data.</text>
</comment>